<gene>
    <name evidence="1" type="ORF">QFC21_005069</name>
</gene>
<keyword evidence="2" id="KW-1185">Reference proteome</keyword>
<sequence>MDSPEKELTSLVPNSVFARNRKNSRHSYIDEPVVPGPMTNIIDLSTSPTQPRKRLLLDDNAVQREASPTEEELEALRRKGLATAREKRVYGFGHANGKGKQPAYKTEVEYVAQLGTEVASEKALQKRRESVIVAVAQGQESDDEGQDLCVICLQTVRDATIVGECGHKIFCFECINVWANQSRKCPLCTRPMSPFLLHELDSPVGPTKHIASNTFTRFKPSPTPCQFAADKETIAVCTPSARIMSPYFLIDGTFPRFLTTYIISLMKSIDIRSEPAVRLLADFLDERGSQGRDRRGAEHFAHEVYSFLRSPYRDLALYDAIAQYDKPEPERSVYSGSDSDIAPARRLSPVNAARGGVIDVDARSPGSGARSPARARARPRSPSIDSLPSDAESVSLTDRRRKRIKRSGRRWNEADSYIAPRSPSIAARRNWNRKDSWVNADLPVDAKRKESIAPPKASDSGVDLHGKQPSGKRPVVIPDRPAAVHRGMRGWGETLGADAEQPGTGPTHDSVPPPQTLQASLEIASQTTQTGGKQKPSLELRIFGIARRNTAPEQNDAGLVSASISKISYDTDDEERALADAIWAPESASMDHDELPSGSRTSTVQPSAGSRAQYTIKEKLKAKLIKEKMQSASAAAEPARLAPVGESVIISAPDTTVLETEAKARARLALKLRLEKEKAIAQARVQETPTDAGERAAALRAKLLEKKLANSQAVQ</sequence>
<reference evidence="1" key="1">
    <citation type="submission" date="2023-04" db="EMBL/GenBank/DDBJ databases">
        <title>Draft Genome sequencing of Naganishia species isolated from polar environments using Oxford Nanopore Technology.</title>
        <authorList>
            <person name="Leo P."/>
            <person name="Venkateswaran K."/>
        </authorList>
    </citation>
    <scope>NUCLEOTIDE SEQUENCE</scope>
    <source>
        <strain evidence="1">MNA-CCFEE 5423</strain>
    </source>
</reference>
<comment type="caution">
    <text evidence="1">The sequence shown here is derived from an EMBL/GenBank/DDBJ whole genome shotgun (WGS) entry which is preliminary data.</text>
</comment>
<dbReference type="EMBL" id="JASBWT010000018">
    <property type="protein sequence ID" value="KAJ9096798.1"/>
    <property type="molecule type" value="Genomic_DNA"/>
</dbReference>
<protein>
    <submittedName>
        <fullName evidence="1">Uncharacterized protein</fullName>
    </submittedName>
</protein>
<evidence type="ECO:0000313" key="2">
    <source>
        <dbReference type="Proteomes" id="UP001227268"/>
    </source>
</evidence>
<organism evidence="1 2">
    <name type="scientific">Naganishia friedmannii</name>
    <dbReference type="NCBI Taxonomy" id="89922"/>
    <lineage>
        <taxon>Eukaryota</taxon>
        <taxon>Fungi</taxon>
        <taxon>Dikarya</taxon>
        <taxon>Basidiomycota</taxon>
        <taxon>Agaricomycotina</taxon>
        <taxon>Tremellomycetes</taxon>
        <taxon>Filobasidiales</taxon>
        <taxon>Filobasidiaceae</taxon>
        <taxon>Naganishia</taxon>
    </lineage>
</organism>
<name>A0ACC2VCK4_9TREE</name>
<evidence type="ECO:0000313" key="1">
    <source>
        <dbReference type="EMBL" id="KAJ9096798.1"/>
    </source>
</evidence>
<dbReference type="Proteomes" id="UP001227268">
    <property type="component" value="Unassembled WGS sequence"/>
</dbReference>
<proteinExistence type="predicted"/>
<accession>A0ACC2VCK4</accession>